<evidence type="ECO:0000259" key="5">
    <source>
        <dbReference type="PROSITE" id="PS50110"/>
    </source>
</evidence>
<evidence type="ECO:0000256" key="3">
    <source>
        <dbReference type="PROSITE-ProRule" id="PRU00169"/>
    </source>
</evidence>
<keyword evidence="7" id="KW-1185">Reference proteome</keyword>
<dbReference type="Gene3D" id="3.40.50.2300">
    <property type="match status" value="1"/>
</dbReference>
<dbReference type="PROSITE" id="PS00622">
    <property type="entry name" value="HTH_LUXR_1"/>
    <property type="match status" value="1"/>
</dbReference>
<dbReference type="CDD" id="cd06170">
    <property type="entry name" value="LuxR_C_like"/>
    <property type="match status" value="1"/>
</dbReference>
<accession>A0ABU3B7H8</accession>
<protein>
    <submittedName>
        <fullName evidence="6">Response regulator transcription factor</fullName>
    </submittedName>
</protein>
<evidence type="ECO:0000313" key="6">
    <source>
        <dbReference type="EMBL" id="MDT0618411.1"/>
    </source>
</evidence>
<dbReference type="InterPro" id="IPR011006">
    <property type="entry name" value="CheY-like_superfamily"/>
</dbReference>
<sequence length="211" mass="22742">MNATPQTGIRVLLVDDHAVVRAGYGRLLKSAPDIVVAGETDTGESAYQLVSQTHFDVVVMDLSLPGMSGIEACSRIRKRRPDTRVLVFSVHEEEIFVKRALQAGADGYLTKRAVAEVLVDAVREVAVGKRYLDPNLAMAGAGVDPLACLSRREFEIFRLLAEGHAVPDIANALFLSPKTVSNHASRIRTKLDAGSAADLTRLAIRRGVIAA</sequence>
<dbReference type="PANTHER" id="PTHR43214">
    <property type="entry name" value="TWO-COMPONENT RESPONSE REGULATOR"/>
    <property type="match status" value="1"/>
</dbReference>
<proteinExistence type="predicted"/>
<dbReference type="Pfam" id="PF00196">
    <property type="entry name" value="GerE"/>
    <property type="match status" value="1"/>
</dbReference>
<organism evidence="6 7">
    <name type="scientific">Spectribacter acetivorans</name>
    <dbReference type="NCBI Taxonomy" id="3075603"/>
    <lineage>
        <taxon>Bacteria</taxon>
        <taxon>Pseudomonadati</taxon>
        <taxon>Pseudomonadota</taxon>
        <taxon>Gammaproteobacteria</taxon>
        <taxon>Salinisphaerales</taxon>
        <taxon>Salinisphaeraceae</taxon>
        <taxon>Spectribacter</taxon>
    </lineage>
</organism>
<evidence type="ECO:0000256" key="1">
    <source>
        <dbReference type="ARBA" id="ARBA00022553"/>
    </source>
</evidence>
<dbReference type="Pfam" id="PF00072">
    <property type="entry name" value="Response_reg"/>
    <property type="match status" value="1"/>
</dbReference>
<keyword evidence="2" id="KW-0238">DNA-binding</keyword>
<evidence type="ECO:0000259" key="4">
    <source>
        <dbReference type="PROSITE" id="PS50043"/>
    </source>
</evidence>
<feature type="domain" description="Response regulatory" evidence="5">
    <location>
        <begin position="10"/>
        <end position="126"/>
    </location>
</feature>
<keyword evidence="1 3" id="KW-0597">Phosphoprotein</keyword>
<feature type="domain" description="HTH luxR-type" evidence="4">
    <location>
        <begin position="142"/>
        <end position="207"/>
    </location>
</feature>
<dbReference type="RefSeq" id="WP_311658504.1">
    <property type="nucleotide sequence ID" value="NZ_JAVRHY010000005.1"/>
</dbReference>
<dbReference type="SMART" id="SM00448">
    <property type="entry name" value="REC"/>
    <property type="match status" value="1"/>
</dbReference>
<comment type="caution">
    <text evidence="6">The sequence shown here is derived from an EMBL/GenBank/DDBJ whole genome shotgun (WGS) entry which is preliminary data.</text>
</comment>
<dbReference type="PROSITE" id="PS50110">
    <property type="entry name" value="RESPONSE_REGULATORY"/>
    <property type="match status" value="1"/>
</dbReference>
<dbReference type="PROSITE" id="PS50043">
    <property type="entry name" value="HTH_LUXR_2"/>
    <property type="match status" value="1"/>
</dbReference>
<evidence type="ECO:0000313" key="7">
    <source>
        <dbReference type="Proteomes" id="UP001259982"/>
    </source>
</evidence>
<dbReference type="PRINTS" id="PR00038">
    <property type="entry name" value="HTHLUXR"/>
</dbReference>
<name>A0ABU3B7H8_9GAMM</name>
<dbReference type="CDD" id="cd17535">
    <property type="entry name" value="REC_NarL-like"/>
    <property type="match status" value="1"/>
</dbReference>
<dbReference type="PANTHER" id="PTHR43214:SF43">
    <property type="entry name" value="TWO-COMPONENT RESPONSE REGULATOR"/>
    <property type="match status" value="1"/>
</dbReference>
<evidence type="ECO:0000256" key="2">
    <source>
        <dbReference type="ARBA" id="ARBA00023125"/>
    </source>
</evidence>
<dbReference type="InterPro" id="IPR016032">
    <property type="entry name" value="Sig_transdc_resp-reg_C-effctor"/>
</dbReference>
<feature type="modified residue" description="4-aspartylphosphate" evidence="3">
    <location>
        <position position="61"/>
    </location>
</feature>
<dbReference type="InterPro" id="IPR039420">
    <property type="entry name" value="WalR-like"/>
</dbReference>
<dbReference type="SUPFAM" id="SSF52172">
    <property type="entry name" value="CheY-like"/>
    <property type="match status" value="1"/>
</dbReference>
<dbReference type="EMBL" id="JAVRHY010000005">
    <property type="protein sequence ID" value="MDT0618411.1"/>
    <property type="molecule type" value="Genomic_DNA"/>
</dbReference>
<dbReference type="Proteomes" id="UP001259982">
    <property type="component" value="Unassembled WGS sequence"/>
</dbReference>
<dbReference type="SUPFAM" id="SSF46894">
    <property type="entry name" value="C-terminal effector domain of the bipartite response regulators"/>
    <property type="match status" value="1"/>
</dbReference>
<dbReference type="SMART" id="SM00421">
    <property type="entry name" value="HTH_LUXR"/>
    <property type="match status" value="1"/>
</dbReference>
<dbReference type="InterPro" id="IPR058245">
    <property type="entry name" value="NreC/VraR/RcsB-like_REC"/>
</dbReference>
<gene>
    <name evidence="6" type="ORF">RM531_07975</name>
</gene>
<dbReference type="InterPro" id="IPR000792">
    <property type="entry name" value="Tscrpt_reg_LuxR_C"/>
</dbReference>
<reference evidence="6 7" key="1">
    <citation type="submission" date="2023-09" db="EMBL/GenBank/DDBJ databases">
        <authorList>
            <person name="Rey-Velasco X."/>
        </authorList>
    </citation>
    <scope>NUCLEOTIDE SEQUENCE [LARGE SCALE GENOMIC DNA]</scope>
    <source>
        <strain evidence="6 7">P385</strain>
    </source>
</reference>
<dbReference type="InterPro" id="IPR001789">
    <property type="entry name" value="Sig_transdc_resp-reg_receiver"/>
</dbReference>